<proteinExistence type="predicted"/>
<name>A0A3T1CZT7_9BACL</name>
<dbReference type="KEGG" id="cohn:KCTCHS21_07550"/>
<gene>
    <name evidence="1" type="ORF">KCTCHS21_07550</name>
</gene>
<dbReference type="EMBL" id="AP019400">
    <property type="protein sequence ID" value="BBI31356.1"/>
    <property type="molecule type" value="Genomic_DNA"/>
</dbReference>
<reference evidence="1 2" key="1">
    <citation type="submission" date="2019-01" db="EMBL/GenBank/DDBJ databases">
        <title>Complete genome sequence of Cohnella hallensis HS21 isolated from Korean fir (Abies koreana) rhizospheric soil.</title>
        <authorList>
            <person name="Jiang L."/>
            <person name="Kang S.W."/>
            <person name="Kim S."/>
            <person name="Jung J."/>
            <person name="Kim C.Y."/>
            <person name="Kim D.H."/>
            <person name="Kim S.W."/>
            <person name="Lee J."/>
        </authorList>
    </citation>
    <scope>NUCLEOTIDE SEQUENCE [LARGE SCALE GENOMIC DNA]</scope>
    <source>
        <strain evidence="1 2">HS21</strain>
    </source>
</reference>
<sequence length="91" mass="9650">MHTITKDAPQTIPNEAAVIAVTPELKAIVSTVTPKVAPTAITTIANTLPIEEDNIVRIVTITATVASTPANPVKSIVIAYSSKFDSFTRFD</sequence>
<keyword evidence="2" id="KW-1185">Reference proteome</keyword>
<evidence type="ECO:0000313" key="2">
    <source>
        <dbReference type="Proteomes" id="UP000289856"/>
    </source>
</evidence>
<dbReference type="AlphaFoldDB" id="A0A3T1CZT7"/>
<dbReference type="Proteomes" id="UP000289856">
    <property type="component" value="Chromosome"/>
</dbReference>
<accession>A0A3T1CZT7</accession>
<organism evidence="1 2">
    <name type="scientific">Cohnella abietis</name>
    <dbReference type="NCBI Taxonomy" id="2507935"/>
    <lineage>
        <taxon>Bacteria</taxon>
        <taxon>Bacillati</taxon>
        <taxon>Bacillota</taxon>
        <taxon>Bacilli</taxon>
        <taxon>Bacillales</taxon>
        <taxon>Paenibacillaceae</taxon>
        <taxon>Cohnella</taxon>
    </lineage>
</organism>
<protein>
    <submittedName>
        <fullName evidence="1">Uncharacterized protein</fullName>
    </submittedName>
</protein>
<evidence type="ECO:0000313" key="1">
    <source>
        <dbReference type="EMBL" id="BBI31356.1"/>
    </source>
</evidence>